<keyword evidence="3" id="KW-1185">Reference proteome</keyword>
<dbReference type="InterPro" id="IPR036680">
    <property type="entry name" value="SPOR-like_sf"/>
</dbReference>
<evidence type="ECO:0000313" key="3">
    <source>
        <dbReference type="Proteomes" id="UP001319060"/>
    </source>
</evidence>
<keyword evidence="1" id="KW-1133">Transmembrane helix</keyword>
<dbReference type="EMBL" id="JAFHKS010000044">
    <property type="protein sequence ID" value="MBN3547454.1"/>
    <property type="molecule type" value="Genomic_DNA"/>
</dbReference>
<dbReference type="RefSeq" id="WP_188401694.1">
    <property type="nucleotide sequence ID" value="NZ_BMCE01000001.1"/>
</dbReference>
<name>A0ABS2ZH02_9BACL</name>
<keyword evidence="1" id="KW-0812">Transmembrane</keyword>
<evidence type="ECO:0000256" key="1">
    <source>
        <dbReference type="SAM" id="Phobius"/>
    </source>
</evidence>
<feature type="transmembrane region" description="Helical" evidence="1">
    <location>
        <begin position="87"/>
        <end position="109"/>
    </location>
</feature>
<accession>A0ABS2ZH02</accession>
<keyword evidence="1" id="KW-0472">Membrane</keyword>
<dbReference type="SUPFAM" id="SSF110997">
    <property type="entry name" value="Sporulation related repeat"/>
    <property type="match status" value="1"/>
</dbReference>
<organism evidence="2 3">
    <name type="scientific">Fictibacillus barbaricus</name>
    <dbReference type="NCBI Taxonomy" id="182136"/>
    <lineage>
        <taxon>Bacteria</taxon>
        <taxon>Bacillati</taxon>
        <taxon>Bacillota</taxon>
        <taxon>Bacilli</taxon>
        <taxon>Bacillales</taxon>
        <taxon>Fictibacillaceae</taxon>
        <taxon>Fictibacillus</taxon>
    </lineage>
</organism>
<protein>
    <recommendedName>
        <fullName evidence="4">Stage II sporulation protein B</fullName>
    </recommendedName>
</protein>
<comment type="caution">
    <text evidence="2">The sequence shown here is derived from an EMBL/GenBank/DDBJ whole genome shotgun (WGS) entry which is preliminary data.</text>
</comment>
<reference evidence="2 3" key="1">
    <citation type="submission" date="2021-01" db="EMBL/GenBank/DDBJ databases">
        <title>Genome Sequencing of Type Strains.</title>
        <authorList>
            <person name="Lemaire J.F."/>
            <person name="Inderbitzin P."/>
            <person name="Collins S.B."/>
            <person name="Wespe N."/>
            <person name="Knight-Connoni V."/>
        </authorList>
    </citation>
    <scope>NUCLEOTIDE SEQUENCE [LARGE SCALE GENOMIC DNA]</scope>
    <source>
        <strain evidence="2 3">DSM 14730</strain>
    </source>
</reference>
<gene>
    <name evidence="2" type="ORF">JYA64_19255</name>
</gene>
<evidence type="ECO:0008006" key="4">
    <source>
        <dbReference type="Google" id="ProtNLM"/>
    </source>
</evidence>
<sequence length="333" mass="37245">MKHEISILINGKEKNFSEDRKEENQGHSDHEVAAAVEEVNTGEYAILSAAPLKKRDAFLKRRNWNVLSNKKTSFPMPQKGRSLSKQIIAAIMGAVATGTVLGVFVLMVFSSDITEAGNQKPDTPSVKMEQTTTKGKLVNLRPIQLDFSALQAGVFSSKDRAEGVVNSIEEKGFSAIAVKADEEKYSVIVGLGNEKHQLDKYSEAYQKEMDKPLSKTLSYSFDNLKTPNHLDETYFTNGQILLQNVLTLSQMPGTKESGLDQTLNDFNKWKEYGKKQKGKWKDETAKTASDFEKQLEGAFLALKDSKKGELNWAFQQKAMDSFQAYIRLLSTLK</sequence>
<proteinExistence type="predicted"/>
<dbReference type="Proteomes" id="UP001319060">
    <property type="component" value="Unassembled WGS sequence"/>
</dbReference>
<evidence type="ECO:0000313" key="2">
    <source>
        <dbReference type="EMBL" id="MBN3547454.1"/>
    </source>
</evidence>